<dbReference type="PANTHER" id="PTHR42789">
    <property type="entry name" value="D-ISOMER SPECIFIC 2-HYDROXYACID DEHYDROGENASE FAMILY PROTEIN (AFU_ORTHOLOGUE AFUA_6G10090)"/>
    <property type="match status" value="1"/>
</dbReference>
<dbReference type="PROSITE" id="PS00671">
    <property type="entry name" value="D_2_HYDROXYACID_DH_3"/>
    <property type="match status" value="1"/>
</dbReference>
<reference evidence="8" key="1">
    <citation type="submission" date="2015-01" db="EMBL/GenBank/DDBJ databases">
        <authorList>
            <person name="Paterson Steve"/>
        </authorList>
    </citation>
    <scope>NUCLEOTIDE SEQUENCE [LARGE SCALE GENOMIC DNA]</scope>
    <source>
        <strain evidence="8">OBR1</strain>
    </source>
</reference>
<keyword evidence="8" id="KW-1185">Reference proteome</keyword>
<evidence type="ECO:0000313" key="7">
    <source>
        <dbReference type="EMBL" id="CPR18844.1"/>
    </source>
</evidence>
<gene>
    <name evidence="7" type="ORF">BN1221_03435</name>
</gene>
<dbReference type="PANTHER" id="PTHR42789:SF1">
    <property type="entry name" value="D-ISOMER SPECIFIC 2-HYDROXYACID DEHYDROGENASE FAMILY PROTEIN (AFU_ORTHOLOGUE AFUA_6G10090)"/>
    <property type="match status" value="1"/>
</dbReference>
<evidence type="ECO:0000313" key="8">
    <source>
        <dbReference type="Proteomes" id="UP000044377"/>
    </source>
</evidence>
<dbReference type="Pfam" id="PF02826">
    <property type="entry name" value="2-Hacid_dh_C"/>
    <property type="match status" value="1"/>
</dbReference>
<dbReference type="RefSeq" id="WP_048638303.1">
    <property type="nucleotide sequence ID" value="NZ_CGIG01000001.1"/>
</dbReference>
<dbReference type="EC" id="1.1.1.95" evidence="7"/>
<dbReference type="InterPro" id="IPR006140">
    <property type="entry name" value="D-isomer_DH_NAD-bd"/>
</dbReference>
<dbReference type="InterPro" id="IPR006139">
    <property type="entry name" value="D-isomer_2_OHA_DH_cat_dom"/>
</dbReference>
<dbReference type="InterPro" id="IPR050857">
    <property type="entry name" value="D-2-hydroxyacid_DH"/>
</dbReference>
<evidence type="ECO:0000256" key="1">
    <source>
        <dbReference type="ARBA" id="ARBA00005854"/>
    </source>
</evidence>
<dbReference type="OrthoDB" id="9805416at2"/>
<sequence>MQKIAILDDYQGVALKNADWSPVMATAEIVVFRDHLENDDALVERLYPFDAICVMRERTPLTAGILERLPNLKFIGSNAPYNASIDLDATRRMGVIVSGTGGRGNGAPELTWALILAAARHIPTEHASIRAGGWQVDVGADLEGSTLGLLGLGKIGTRVASVGRAFGMTVIAWSQNLTAESADVAGVKLVDKNTLLRESDWLSVHLVLSDRTEGIIGAPELALMKANAWLVNTSRGPLVEEAALIDALSRHVIAGAALDVFHTEPLPDVHPFRTLDNVLSTPHIGFVTQGTYRVFYEETVENLVAWMNGSPRRVIAK</sequence>
<keyword evidence="2 4" id="KW-0560">Oxidoreductase</keyword>
<evidence type="ECO:0000259" key="5">
    <source>
        <dbReference type="Pfam" id="PF00389"/>
    </source>
</evidence>
<name>A0A0G4JYE3_9GAMM</name>
<dbReference type="GO" id="GO:0051287">
    <property type="term" value="F:NAD binding"/>
    <property type="evidence" value="ECO:0007669"/>
    <property type="project" value="InterPro"/>
</dbReference>
<comment type="similarity">
    <text evidence="1 4">Belongs to the D-isomer specific 2-hydroxyacid dehydrogenase family.</text>
</comment>
<dbReference type="Gene3D" id="3.40.50.720">
    <property type="entry name" value="NAD(P)-binding Rossmann-like Domain"/>
    <property type="match status" value="2"/>
</dbReference>
<dbReference type="InterPro" id="IPR036291">
    <property type="entry name" value="NAD(P)-bd_dom_sf"/>
</dbReference>
<protein>
    <submittedName>
        <fullName evidence="7">D-3-phosphoglycerate dehydrogenase</fullName>
        <ecNumber evidence="7">1.1.1.95</ecNumber>
    </submittedName>
</protein>
<dbReference type="GO" id="GO:0004617">
    <property type="term" value="F:phosphoglycerate dehydrogenase activity"/>
    <property type="evidence" value="ECO:0007669"/>
    <property type="project" value="UniProtKB-EC"/>
</dbReference>
<accession>A0A0G4JYE3</accession>
<evidence type="ECO:0000259" key="6">
    <source>
        <dbReference type="Pfam" id="PF02826"/>
    </source>
</evidence>
<dbReference type="Pfam" id="PF00389">
    <property type="entry name" value="2-Hacid_dh"/>
    <property type="match status" value="1"/>
</dbReference>
<organism evidence="7 8">
    <name type="scientific">Brenneria goodwinii</name>
    <dbReference type="NCBI Taxonomy" id="1109412"/>
    <lineage>
        <taxon>Bacteria</taxon>
        <taxon>Pseudomonadati</taxon>
        <taxon>Pseudomonadota</taxon>
        <taxon>Gammaproteobacteria</taxon>
        <taxon>Enterobacterales</taxon>
        <taxon>Pectobacteriaceae</taxon>
        <taxon>Brenneria</taxon>
    </lineage>
</organism>
<keyword evidence="3" id="KW-0520">NAD</keyword>
<dbReference type="CDD" id="cd12169">
    <property type="entry name" value="PGDH_like_1"/>
    <property type="match status" value="1"/>
</dbReference>
<evidence type="ECO:0000256" key="2">
    <source>
        <dbReference type="ARBA" id="ARBA00023002"/>
    </source>
</evidence>
<dbReference type="EMBL" id="CGIG01000001">
    <property type="protein sequence ID" value="CPR18844.1"/>
    <property type="molecule type" value="Genomic_DNA"/>
</dbReference>
<dbReference type="SUPFAM" id="SSF51735">
    <property type="entry name" value="NAD(P)-binding Rossmann-fold domains"/>
    <property type="match status" value="1"/>
</dbReference>
<evidence type="ECO:0000256" key="3">
    <source>
        <dbReference type="ARBA" id="ARBA00023027"/>
    </source>
</evidence>
<dbReference type="InterPro" id="IPR029753">
    <property type="entry name" value="D-isomer_DH_CS"/>
</dbReference>
<evidence type="ECO:0000256" key="4">
    <source>
        <dbReference type="RuleBase" id="RU003719"/>
    </source>
</evidence>
<dbReference type="SUPFAM" id="SSF52283">
    <property type="entry name" value="Formate/glycerate dehydrogenase catalytic domain-like"/>
    <property type="match status" value="1"/>
</dbReference>
<feature type="domain" description="D-isomer specific 2-hydroxyacid dehydrogenase catalytic" evidence="5">
    <location>
        <begin position="29"/>
        <end position="312"/>
    </location>
</feature>
<proteinExistence type="inferred from homology"/>
<dbReference type="Proteomes" id="UP000044377">
    <property type="component" value="Unassembled WGS sequence"/>
</dbReference>
<dbReference type="STRING" id="1109412.BN1221_03435"/>
<dbReference type="AlphaFoldDB" id="A0A0G4JYE3"/>
<feature type="domain" description="D-isomer specific 2-hydroxyacid dehydrogenase NAD-binding" evidence="6">
    <location>
        <begin position="113"/>
        <end position="285"/>
    </location>
</feature>